<keyword evidence="2" id="KW-1185">Reference proteome</keyword>
<accession>A0A1I1I3T1</accession>
<name>A0A1I1I3T1_9BACT</name>
<proteinExistence type="predicted"/>
<dbReference type="Proteomes" id="UP000199514">
    <property type="component" value="Unassembled WGS sequence"/>
</dbReference>
<dbReference type="RefSeq" id="WP_091510965.1">
    <property type="nucleotide sequence ID" value="NZ_FOLE01000004.1"/>
</dbReference>
<evidence type="ECO:0000313" key="1">
    <source>
        <dbReference type="EMBL" id="SFC30967.1"/>
    </source>
</evidence>
<organism evidence="1 2">
    <name type="scientific">Flexibacter flexilis DSM 6793</name>
    <dbReference type="NCBI Taxonomy" id="927664"/>
    <lineage>
        <taxon>Bacteria</taxon>
        <taxon>Pseudomonadati</taxon>
        <taxon>Bacteroidota</taxon>
        <taxon>Cytophagia</taxon>
        <taxon>Cytophagales</taxon>
        <taxon>Flexibacteraceae</taxon>
        <taxon>Flexibacter</taxon>
    </lineage>
</organism>
<dbReference type="Gene3D" id="3.40.50.80">
    <property type="entry name" value="Nucleotide-binding domain of ferredoxin-NADP reductase (FNR) module"/>
    <property type="match status" value="1"/>
</dbReference>
<evidence type="ECO:0008006" key="3">
    <source>
        <dbReference type="Google" id="ProtNLM"/>
    </source>
</evidence>
<dbReference type="SUPFAM" id="SSF52343">
    <property type="entry name" value="Ferredoxin reductase-like, C-terminal NADP-linked domain"/>
    <property type="match status" value="1"/>
</dbReference>
<protein>
    <recommendedName>
        <fullName evidence="3">Oxidoreductase FAD/NAD(P)-binding domain-containing protein</fullName>
    </recommendedName>
</protein>
<dbReference type="InterPro" id="IPR039261">
    <property type="entry name" value="FNR_nucleotide-bd"/>
</dbReference>
<dbReference type="OrthoDB" id="669299at2"/>
<dbReference type="AlphaFoldDB" id="A0A1I1I3T1"/>
<gene>
    <name evidence="1" type="ORF">SAMN05421780_104200</name>
</gene>
<dbReference type="STRING" id="927664.SAMN05421780_104200"/>
<evidence type="ECO:0000313" key="2">
    <source>
        <dbReference type="Proteomes" id="UP000199514"/>
    </source>
</evidence>
<sequence length="129" mass="15008">MEHGRHLIFIADEVGIATIFPSLKSKIAEKYYKHISLLYYSEVGQYLFQKEIEILKSHYPTKFFGEMMRYDLLGDWNAEKEEIEAIINANTMPNLAFVVCGKTEFQNQIQHILQFLGITHISTQDLSFS</sequence>
<dbReference type="EMBL" id="FOLE01000004">
    <property type="protein sequence ID" value="SFC30967.1"/>
    <property type="molecule type" value="Genomic_DNA"/>
</dbReference>
<reference evidence="1 2" key="1">
    <citation type="submission" date="2016-10" db="EMBL/GenBank/DDBJ databases">
        <authorList>
            <person name="de Groot N.N."/>
        </authorList>
    </citation>
    <scope>NUCLEOTIDE SEQUENCE [LARGE SCALE GENOMIC DNA]</scope>
    <source>
        <strain evidence="1 2">DSM 6793</strain>
    </source>
</reference>